<protein>
    <submittedName>
        <fullName evidence="1">Uncharacterized protein</fullName>
    </submittedName>
</protein>
<organism evidence="1 2">
    <name type="scientific">Nannocystis bainbridge</name>
    <dbReference type="NCBI Taxonomy" id="2995303"/>
    <lineage>
        <taxon>Bacteria</taxon>
        <taxon>Pseudomonadati</taxon>
        <taxon>Myxococcota</taxon>
        <taxon>Polyangia</taxon>
        <taxon>Nannocystales</taxon>
        <taxon>Nannocystaceae</taxon>
        <taxon>Nannocystis</taxon>
    </lineage>
</organism>
<evidence type="ECO:0000313" key="2">
    <source>
        <dbReference type="Proteomes" id="UP001221686"/>
    </source>
</evidence>
<dbReference type="RefSeq" id="WP_272090312.1">
    <property type="nucleotide sequence ID" value="NZ_JAQNDL010000003.1"/>
</dbReference>
<dbReference type="EMBL" id="JAQNDL010000003">
    <property type="protein sequence ID" value="MDC0721805.1"/>
    <property type="molecule type" value="Genomic_DNA"/>
</dbReference>
<gene>
    <name evidence="1" type="ORF">POL25_33155</name>
</gene>
<reference evidence="1 2" key="1">
    <citation type="submission" date="2022-11" db="EMBL/GenBank/DDBJ databases">
        <title>Minimal conservation of predation-associated metabolite biosynthetic gene clusters underscores biosynthetic potential of Myxococcota including descriptions for ten novel species: Archangium lansinium sp. nov., Myxococcus landrumus sp. nov., Nannocystis bai.</title>
        <authorList>
            <person name="Ahearne A."/>
            <person name="Stevens C."/>
            <person name="Dowd S."/>
        </authorList>
    </citation>
    <scope>NUCLEOTIDE SEQUENCE [LARGE SCALE GENOMIC DNA]</scope>
    <source>
        <strain evidence="1 2">BB15-2</strain>
    </source>
</reference>
<dbReference type="Proteomes" id="UP001221686">
    <property type="component" value="Unassembled WGS sequence"/>
</dbReference>
<comment type="caution">
    <text evidence="1">The sequence shown here is derived from an EMBL/GenBank/DDBJ whole genome shotgun (WGS) entry which is preliminary data.</text>
</comment>
<name>A0ABT5E8R4_9BACT</name>
<keyword evidence="2" id="KW-1185">Reference proteome</keyword>
<evidence type="ECO:0000313" key="1">
    <source>
        <dbReference type="EMBL" id="MDC0721805.1"/>
    </source>
</evidence>
<accession>A0ABT5E8R4</accession>
<sequence>MTRWLLPLGILVVPACVPAEYDWVVVDARFRGLLVEVVEPGGYSSLLNVPPDRRRAFILPLDTVELEWKVAVSPGMELPPPIWIACSSQCSSSLWSGVDLSDLQDCPDPMPIGIADSCRLGDDPRIRVRLGGAYAPDPGFTLLLIGSRRPDLTSETCLERVSASPRGEVAPCFIITRTPPFSDTPLGLPFLPGSVEAPPEVLAQEADTHPTVLGFTVTRERGDVRQDLVIDLGDAVPVRRGDRITVAPRFAADAAQEYWKVSSGDWSGWLDQRIEMFGYEPSFSEPVLFEGPVSVSASLDKLPPLTFVVPHDVVPTTLWLDIFDDRQGRAFVELQFVPEDEA</sequence>
<proteinExistence type="predicted"/>